<feature type="DNA-binding region" description="H-T-H motif" evidence="4">
    <location>
        <begin position="44"/>
        <end position="63"/>
    </location>
</feature>
<keyword evidence="2 4" id="KW-0238">DNA-binding</keyword>
<keyword evidence="1" id="KW-0805">Transcription regulation</keyword>
<protein>
    <submittedName>
        <fullName evidence="6">TetR family transcriptional regulator</fullName>
    </submittedName>
</protein>
<dbReference type="SUPFAM" id="SSF48498">
    <property type="entry name" value="Tetracyclin repressor-like, C-terminal domain"/>
    <property type="match status" value="1"/>
</dbReference>
<dbReference type="Pfam" id="PF00440">
    <property type="entry name" value="TetR_N"/>
    <property type="match status" value="1"/>
</dbReference>
<dbReference type="OrthoDB" id="3869819at2"/>
<dbReference type="InterPro" id="IPR036271">
    <property type="entry name" value="Tet_transcr_reg_TetR-rel_C_sf"/>
</dbReference>
<dbReference type="PROSITE" id="PS50977">
    <property type="entry name" value="HTH_TETR_2"/>
    <property type="match status" value="1"/>
</dbReference>
<proteinExistence type="predicted"/>
<organism evidence="6 7">
    <name type="scientific">Microbacterium aurum</name>
    <dbReference type="NCBI Taxonomy" id="36805"/>
    <lineage>
        <taxon>Bacteria</taxon>
        <taxon>Bacillati</taxon>
        <taxon>Actinomycetota</taxon>
        <taxon>Actinomycetes</taxon>
        <taxon>Micrococcales</taxon>
        <taxon>Microbacteriaceae</taxon>
        <taxon>Microbacterium</taxon>
    </lineage>
</organism>
<dbReference type="Proteomes" id="UP000187185">
    <property type="component" value="Chromosome"/>
</dbReference>
<dbReference type="SUPFAM" id="SSF46689">
    <property type="entry name" value="Homeodomain-like"/>
    <property type="match status" value="1"/>
</dbReference>
<keyword evidence="3" id="KW-0804">Transcription</keyword>
<evidence type="ECO:0000256" key="4">
    <source>
        <dbReference type="PROSITE-ProRule" id="PRU00335"/>
    </source>
</evidence>
<gene>
    <name evidence="6" type="ORF">BOH66_06560</name>
</gene>
<dbReference type="PANTHER" id="PTHR30055">
    <property type="entry name" value="HTH-TYPE TRANSCRIPTIONAL REGULATOR RUTR"/>
    <property type="match status" value="1"/>
</dbReference>
<dbReference type="Gene3D" id="1.10.357.10">
    <property type="entry name" value="Tetracycline Repressor, domain 2"/>
    <property type="match status" value="1"/>
</dbReference>
<dbReference type="RefSeq" id="WP_076690273.1">
    <property type="nucleotide sequence ID" value="NZ_CP018762.1"/>
</dbReference>
<evidence type="ECO:0000313" key="7">
    <source>
        <dbReference type="Proteomes" id="UP000187185"/>
    </source>
</evidence>
<evidence type="ECO:0000256" key="3">
    <source>
        <dbReference type="ARBA" id="ARBA00023163"/>
    </source>
</evidence>
<evidence type="ECO:0000259" key="5">
    <source>
        <dbReference type="PROSITE" id="PS50977"/>
    </source>
</evidence>
<dbReference type="PANTHER" id="PTHR30055:SF234">
    <property type="entry name" value="HTH-TYPE TRANSCRIPTIONAL REGULATOR BETI"/>
    <property type="match status" value="1"/>
</dbReference>
<evidence type="ECO:0000256" key="2">
    <source>
        <dbReference type="ARBA" id="ARBA00023125"/>
    </source>
</evidence>
<feature type="domain" description="HTH tetR-type" evidence="5">
    <location>
        <begin position="23"/>
        <end position="81"/>
    </location>
</feature>
<name>A0A1P8U766_9MICO</name>
<dbReference type="GO" id="GO:0000976">
    <property type="term" value="F:transcription cis-regulatory region binding"/>
    <property type="evidence" value="ECO:0007669"/>
    <property type="project" value="TreeGrafter"/>
</dbReference>
<dbReference type="AlphaFoldDB" id="A0A1P8U766"/>
<dbReference type="InterPro" id="IPR001647">
    <property type="entry name" value="HTH_TetR"/>
</dbReference>
<accession>A0A1P8U766</accession>
<dbReference type="InterPro" id="IPR009057">
    <property type="entry name" value="Homeodomain-like_sf"/>
</dbReference>
<keyword evidence="7" id="KW-1185">Reference proteome</keyword>
<reference evidence="6 7" key="1">
    <citation type="submission" date="2016-12" db="EMBL/GenBank/DDBJ databases">
        <title>Complete genome sequence of Microbacterium aurum KACC 15219.</title>
        <authorList>
            <person name="Jung Y."/>
            <person name="Shin J.-H."/>
            <person name="Lee Y.-J."/>
            <person name="Yi H."/>
            <person name="Bahn Y.-S."/>
            <person name="Kim J.F."/>
            <person name="Lee D.-W."/>
        </authorList>
    </citation>
    <scope>NUCLEOTIDE SEQUENCE [LARGE SCALE GENOMIC DNA]</scope>
    <source>
        <strain evidence="6 7">KACC 15219</strain>
    </source>
</reference>
<dbReference type="GO" id="GO:0003700">
    <property type="term" value="F:DNA-binding transcription factor activity"/>
    <property type="evidence" value="ECO:0007669"/>
    <property type="project" value="TreeGrafter"/>
</dbReference>
<dbReference type="KEGG" id="maur:BOH66_06560"/>
<dbReference type="STRING" id="36805.BOH66_06560"/>
<sequence>MKTTPRISAPASTPRLNVRRDAVANRDALLRAAQAVLASDPHASLDTIARAAGLSRRALYGHFPDRDSLLRAVIAVGAQRFNRIADLTGDPDPRIALAHLAVRLWQEASIVRASANIALDDAHVADTVRALSPLRRRVRQLTREGVELGVFRRDIAPPLLAVLVEETARATLRSPDLSADGAAPVVVRVVLSVVGLSWIEQVAVISEHAELAVALTATTP</sequence>
<dbReference type="EMBL" id="CP018762">
    <property type="protein sequence ID" value="APZ33957.1"/>
    <property type="molecule type" value="Genomic_DNA"/>
</dbReference>
<evidence type="ECO:0000313" key="6">
    <source>
        <dbReference type="EMBL" id="APZ33957.1"/>
    </source>
</evidence>
<dbReference type="InterPro" id="IPR050109">
    <property type="entry name" value="HTH-type_TetR-like_transc_reg"/>
</dbReference>
<evidence type="ECO:0000256" key="1">
    <source>
        <dbReference type="ARBA" id="ARBA00023015"/>
    </source>
</evidence>